<reference evidence="1 2" key="1">
    <citation type="journal article" date="2023" name="Hortic Res">
        <title>Pangenome of water caltrop reveals structural variations and asymmetric subgenome divergence after allopolyploidization.</title>
        <authorList>
            <person name="Zhang X."/>
            <person name="Chen Y."/>
            <person name="Wang L."/>
            <person name="Yuan Y."/>
            <person name="Fang M."/>
            <person name="Shi L."/>
            <person name="Lu R."/>
            <person name="Comes H.P."/>
            <person name="Ma Y."/>
            <person name="Chen Y."/>
            <person name="Huang G."/>
            <person name="Zhou Y."/>
            <person name="Zheng Z."/>
            <person name="Qiu Y."/>
        </authorList>
    </citation>
    <scope>NUCLEOTIDE SEQUENCE [LARGE SCALE GENOMIC DNA]</scope>
    <source>
        <strain evidence="1">F231</strain>
    </source>
</reference>
<protein>
    <submittedName>
        <fullName evidence="1">Uncharacterized protein</fullName>
    </submittedName>
</protein>
<evidence type="ECO:0000313" key="1">
    <source>
        <dbReference type="EMBL" id="KAK4800185.1"/>
    </source>
</evidence>
<keyword evidence="2" id="KW-1185">Reference proteome</keyword>
<gene>
    <name evidence="1" type="ORF">SAY86_025550</name>
</gene>
<evidence type="ECO:0000313" key="2">
    <source>
        <dbReference type="Proteomes" id="UP001346149"/>
    </source>
</evidence>
<proteinExistence type="predicted"/>
<dbReference type="AlphaFoldDB" id="A0AAN7MR62"/>
<sequence length="108" mass="11984">MLGTLLPLLTQVDDCGLFIFQNDIFLIKENPTNSMIHFSSPKLFSCIPNHYLHQILSAKHLAVGSSSSIIIAMICCLIVTEQGLIMGNFQVIVYLIFWGKETGILDGQ</sequence>
<comment type="caution">
    <text evidence="1">The sequence shown here is derived from an EMBL/GenBank/DDBJ whole genome shotgun (WGS) entry which is preliminary data.</text>
</comment>
<name>A0AAN7MR62_TRANT</name>
<dbReference type="EMBL" id="JAXQNO010000004">
    <property type="protein sequence ID" value="KAK4800185.1"/>
    <property type="molecule type" value="Genomic_DNA"/>
</dbReference>
<organism evidence="1 2">
    <name type="scientific">Trapa natans</name>
    <name type="common">Water chestnut</name>
    <dbReference type="NCBI Taxonomy" id="22666"/>
    <lineage>
        <taxon>Eukaryota</taxon>
        <taxon>Viridiplantae</taxon>
        <taxon>Streptophyta</taxon>
        <taxon>Embryophyta</taxon>
        <taxon>Tracheophyta</taxon>
        <taxon>Spermatophyta</taxon>
        <taxon>Magnoliopsida</taxon>
        <taxon>eudicotyledons</taxon>
        <taxon>Gunneridae</taxon>
        <taxon>Pentapetalae</taxon>
        <taxon>rosids</taxon>
        <taxon>malvids</taxon>
        <taxon>Myrtales</taxon>
        <taxon>Lythraceae</taxon>
        <taxon>Trapa</taxon>
    </lineage>
</organism>
<dbReference type="Proteomes" id="UP001346149">
    <property type="component" value="Unassembled WGS sequence"/>
</dbReference>
<accession>A0AAN7MR62</accession>